<dbReference type="Proteomes" id="UP000799444">
    <property type="component" value="Unassembled WGS sequence"/>
</dbReference>
<protein>
    <submittedName>
        <fullName evidence="2">Uncharacterized protein</fullName>
    </submittedName>
</protein>
<evidence type="ECO:0000313" key="3">
    <source>
        <dbReference type="Proteomes" id="UP000799444"/>
    </source>
</evidence>
<feature type="region of interest" description="Disordered" evidence="1">
    <location>
        <begin position="1"/>
        <end position="124"/>
    </location>
</feature>
<sequence>MGLADNHTDRQPEPRYSTYIPSLGPQRVTGPRLWTPSLAALPSLTSLPSLPIPKRHLDAGPASPASPASPKQPPSLSPWPAPTRPRYHYPRTHAVAPSPSPSRPCADGRPPPSTPPHALAAPHSPPRRGACSHCDCAGAPTPLAPGSRARCRASVRSPRGAVPEPTCQHMHPQTQSCIALGSSCIIGAILIPSRTCRVGVPIDKPQHGTTAKPCVLSFVWLRAFFADGLSP</sequence>
<name>A0A9P4UW98_9PLEO</name>
<evidence type="ECO:0000256" key="1">
    <source>
        <dbReference type="SAM" id="MobiDB-lite"/>
    </source>
</evidence>
<feature type="compositionally biased region" description="Basic and acidic residues" evidence="1">
    <location>
        <begin position="1"/>
        <end position="13"/>
    </location>
</feature>
<dbReference type="EMBL" id="ML996317">
    <property type="protein sequence ID" value="KAF2727696.1"/>
    <property type="molecule type" value="Genomic_DNA"/>
</dbReference>
<feature type="compositionally biased region" description="Low complexity" evidence="1">
    <location>
        <begin position="35"/>
        <end position="49"/>
    </location>
</feature>
<proteinExistence type="predicted"/>
<dbReference type="AlphaFoldDB" id="A0A9P4UW98"/>
<reference evidence="2" key="1">
    <citation type="journal article" date="2020" name="Stud. Mycol.">
        <title>101 Dothideomycetes genomes: a test case for predicting lifestyles and emergence of pathogens.</title>
        <authorList>
            <person name="Haridas S."/>
            <person name="Albert R."/>
            <person name="Binder M."/>
            <person name="Bloem J."/>
            <person name="Labutti K."/>
            <person name="Salamov A."/>
            <person name="Andreopoulos B."/>
            <person name="Baker S."/>
            <person name="Barry K."/>
            <person name="Bills G."/>
            <person name="Bluhm B."/>
            <person name="Cannon C."/>
            <person name="Castanera R."/>
            <person name="Culley D."/>
            <person name="Daum C."/>
            <person name="Ezra D."/>
            <person name="Gonzalez J."/>
            <person name="Henrissat B."/>
            <person name="Kuo A."/>
            <person name="Liang C."/>
            <person name="Lipzen A."/>
            <person name="Lutzoni F."/>
            <person name="Magnuson J."/>
            <person name="Mondo S."/>
            <person name="Nolan M."/>
            <person name="Ohm R."/>
            <person name="Pangilinan J."/>
            <person name="Park H.-J."/>
            <person name="Ramirez L."/>
            <person name="Alfaro M."/>
            <person name="Sun H."/>
            <person name="Tritt A."/>
            <person name="Yoshinaga Y."/>
            <person name="Zwiers L.-H."/>
            <person name="Turgeon B."/>
            <person name="Goodwin S."/>
            <person name="Spatafora J."/>
            <person name="Crous P."/>
            <person name="Grigoriev I."/>
        </authorList>
    </citation>
    <scope>NUCLEOTIDE SEQUENCE</scope>
    <source>
        <strain evidence="2">CBS 125425</strain>
    </source>
</reference>
<evidence type="ECO:0000313" key="2">
    <source>
        <dbReference type="EMBL" id="KAF2727696.1"/>
    </source>
</evidence>
<feature type="compositionally biased region" description="Pro residues" evidence="1">
    <location>
        <begin position="70"/>
        <end position="83"/>
    </location>
</feature>
<comment type="caution">
    <text evidence="2">The sequence shown here is derived from an EMBL/GenBank/DDBJ whole genome shotgun (WGS) entry which is preliminary data.</text>
</comment>
<feature type="compositionally biased region" description="Low complexity" evidence="1">
    <location>
        <begin position="59"/>
        <end position="69"/>
    </location>
</feature>
<gene>
    <name evidence="2" type="ORF">EJ04DRAFT_132310</name>
</gene>
<organism evidence="2 3">
    <name type="scientific">Polyplosphaeria fusca</name>
    <dbReference type="NCBI Taxonomy" id="682080"/>
    <lineage>
        <taxon>Eukaryota</taxon>
        <taxon>Fungi</taxon>
        <taxon>Dikarya</taxon>
        <taxon>Ascomycota</taxon>
        <taxon>Pezizomycotina</taxon>
        <taxon>Dothideomycetes</taxon>
        <taxon>Pleosporomycetidae</taxon>
        <taxon>Pleosporales</taxon>
        <taxon>Tetraplosphaeriaceae</taxon>
        <taxon>Polyplosphaeria</taxon>
    </lineage>
</organism>
<accession>A0A9P4UW98</accession>
<keyword evidence="3" id="KW-1185">Reference proteome</keyword>